<organism evidence="2 3">
    <name type="scientific">Edhazardia aedis (strain USNM 41457)</name>
    <name type="common">Microsporidian parasite</name>
    <dbReference type="NCBI Taxonomy" id="1003232"/>
    <lineage>
        <taxon>Eukaryota</taxon>
        <taxon>Fungi</taxon>
        <taxon>Fungi incertae sedis</taxon>
        <taxon>Microsporidia</taxon>
        <taxon>Edhazardia</taxon>
    </lineage>
</organism>
<dbReference type="EMBL" id="AFBI03000109">
    <property type="protein sequence ID" value="EJW01834.1"/>
    <property type="molecule type" value="Genomic_DNA"/>
</dbReference>
<name>J9D2M4_EDHAE</name>
<protein>
    <submittedName>
        <fullName evidence="2">Uncharacterized protein</fullName>
    </submittedName>
</protein>
<dbReference type="AlphaFoldDB" id="J9D2M4"/>
<evidence type="ECO:0000256" key="1">
    <source>
        <dbReference type="SAM" id="MobiDB-lite"/>
    </source>
</evidence>
<dbReference type="VEuPathDB" id="MicrosporidiaDB:EDEG_03680"/>
<evidence type="ECO:0000313" key="3">
    <source>
        <dbReference type="Proteomes" id="UP000003163"/>
    </source>
</evidence>
<dbReference type="HOGENOM" id="CLU_2133486_0_0_1"/>
<dbReference type="Proteomes" id="UP000003163">
    <property type="component" value="Unassembled WGS sequence"/>
</dbReference>
<comment type="caution">
    <text evidence="2">The sequence shown here is derived from an EMBL/GenBank/DDBJ whole genome shotgun (WGS) entry which is preliminary data.</text>
</comment>
<proteinExistence type="predicted"/>
<feature type="region of interest" description="Disordered" evidence="1">
    <location>
        <begin position="1"/>
        <end position="31"/>
    </location>
</feature>
<keyword evidence="3" id="KW-1185">Reference proteome</keyword>
<feature type="compositionally biased region" description="Low complexity" evidence="1">
    <location>
        <begin position="59"/>
        <end position="84"/>
    </location>
</feature>
<feature type="compositionally biased region" description="Low complexity" evidence="1">
    <location>
        <begin position="96"/>
        <end position="113"/>
    </location>
</feature>
<accession>J9D2M4</accession>
<evidence type="ECO:0000313" key="2">
    <source>
        <dbReference type="EMBL" id="EJW01834.1"/>
    </source>
</evidence>
<feature type="region of interest" description="Disordered" evidence="1">
    <location>
        <begin position="45"/>
        <end position="113"/>
    </location>
</feature>
<sequence>MPDKKQSLDKFNEPYAGLTHHKSPKVEDLPKPVFKSRIKKLDLNRKQKDLPDLHTHTVNSNNLDKFNNSNSLLNMKNSNSLESSVEIVSHKSSDESFNASSDNSKSNNFNDSL</sequence>
<dbReference type="InParanoid" id="J9D2M4"/>
<reference evidence="2 3" key="1">
    <citation type="submission" date="2011-08" db="EMBL/GenBank/DDBJ databases">
        <authorList>
            <person name="Liu Z.J."/>
            <person name="Shi F.L."/>
            <person name="Lu J.Q."/>
            <person name="Li M."/>
            <person name="Wang Z.L."/>
        </authorList>
    </citation>
    <scope>NUCLEOTIDE SEQUENCE [LARGE SCALE GENOMIC DNA]</scope>
    <source>
        <strain evidence="2 3">USNM 41457</strain>
    </source>
</reference>
<reference evidence="3" key="2">
    <citation type="submission" date="2015-07" db="EMBL/GenBank/DDBJ databases">
        <title>Contrasting host-pathogen interactions and genome evolution in two generalist and specialist microsporidian pathogens of mosquitoes.</title>
        <authorList>
            <consortium name="The Broad Institute Genomics Platform"/>
            <consortium name="The Broad Institute Genome Sequencing Center for Infectious Disease"/>
            <person name="Cuomo C.A."/>
            <person name="Sanscrainte N.D."/>
            <person name="Goldberg J.M."/>
            <person name="Heiman D."/>
            <person name="Young S."/>
            <person name="Zeng Q."/>
            <person name="Becnel J.J."/>
            <person name="Birren B.W."/>
        </authorList>
    </citation>
    <scope>NUCLEOTIDE SEQUENCE [LARGE SCALE GENOMIC DNA]</scope>
    <source>
        <strain evidence="3">USNM 41457</strain>
    </source>
</reference>
<feature type="compositionally biased region" description="Basic and acidic residues" evidence="1">
    <location>
        <begin position="45"/>
        <end position="55"/>
    </location>
</feature>
<feature type="compositionally biased region" description="Basic and acidic residues" evidence="1">
    <location>
        <begin position="1"/>
        <end position="12"/>
    </location>
</feature>
<gene>
    <name evidence="2" type="ORF">EDEG_03680</name>
</gene>